<protein>
    <submittedName>
        <fullName evidence="1">Uncharacterized protein</fullName>
    </submittedName>
</protein>
<comment type="caution">
    <text evidence="1">The sequence shown here is derived from an EMBL/GenBank/DDBJ whole genome shotgun (WGS) entry which is preliminary data.</text>
</comment>
<name>A0ABU3SUI6_9ALTE</name>
<reference evidence="1 2" key="1">
    <citation type="submission" date="2023-10" db="EMBL/GenBank/DDBJ databases">
        <title>Glaciecola aquimarina strain GGW-M5 nov., isolated from a coastal seawater.</title>
        <authorList>
            <person name="Bayburt H."/>
            <person name="Kim J.M."/>
            <person name="Choi B.J."/>
            <person name="Jeon C.O."/>
        </authorList>
    </citation>
    <scope>NUCLEOTIDE SEQUENCE [LARGE SCALE GENOMIC DNA]</scope>
    <source>
        <strain evidence="1 2">KCTC 32108</strain>
    </source>
</reference>
<accession>A0ABU3SUI6</accession>
<evidence type="ECO:0000313" key="1">
    <source>
        <dbReference type="EMBL" id="MDU0353647.1"/>
    </source>
</evidence>
<sequence>MNEEIRFERYQSAMEAIKDALFMYKTLLDYQYFFDDLSFEDGNFSPDIFIDCSAEEYSLEESDAQFLREASATKLICRLNQNLSENGSLIKSSKFVMLAKSILVENRCHYVPELGQIIRNIIDSQEYGEAIPEGSFKTYVIERFRDYLGLDEK</sequence>
<evidence type="ECO:0000313" key="2">
    <source>
        <dbReference type="Proteomes" id="UP001247805"/>
    </source>
</evidence>
<organism evidence="1 2">
    <name type="scientific">Paraglaciecola aquimarina</name>
    <dbReference type="NCBI Taxonomy" id="1235557"/>
    <lineage>
        <taxon>Bacteria</taxon>
        <taxon>Pseudomonadati</taxon>
        <taxon>Pseudomonadota</taxon>
        <taxon>Gammaproteobacteria</taxon>
        <taxon>Alteromonadales</taxon>
        <taxon>Alteromonadaceae</taxon>
        <taxon>Paraglaciecola</taxon>
    </lineage>
</organism>
<dbReference type="Proteomes" id="UP001247805">
    <property type="component" value="Unassembled WGS sequence"/>
</dbReference>
<keyword evidence="2" id="KW-1185">Reference proteome</keyword>
<gene>
    <name evidence="1" type="ORF">RS130_06620</name>
</gene>
<dbReference type="RefSeq" id="WP_316025302.1">
    <property type="nucleotide sequence ID" value="NZ_JAWDIO010000002.1"/>
</dbReference>
<dbReference type="EMBL" id="JAWDIO010000002">
    <property type="protein sequence ID" value="MDU0353647.1"/>
    <property type="molecule type" value="Genomic_DNA"/>
</dbReference>
<proteinExistence type="predicted"/>